<dbReference type="Pfam" id="PF02926">
    <property type="entry name" value="THUMP"/>
    <property type="match status" value="1"/>
</dbReference>
<protein>
    <submittedName>
        <fullName evidence="5">RNA methyltransferase</fullName>
    </submittedName>
</protein>
<dbReference type="InterPro" id="IPR000241">
    <property type="entry name" value="RlmKL-like_Mtase"/>
</dbReference>
<dbReference type="GO" id="GO:0070043">
    <property type="term" value="F:rRNA (guanine-N7-)-methyltransferase activity"/>
    <property type="evidence" value="ECO:0007669"/>
    <property type="project" value="TreeGrafter"/>
</dbReference>
<dbReference type="Gene3D" id="3.30.2130.30">
    <property type="match status" value="1"/>
</dbReference>
<evidence type="ECO:0000256" key="2">
    <source>
        <dbReference type="ARBA" id="ARBA00022679"/>
    </source>
</evidence>
<evidence type="ECO:0000259" key="4">
    <source>
        <dbReference type="PROSITE" id="PS51165"/>
    </source>
</evidence>
<dbReference type="GO" id="GO:0003723">
    <property type="term" value="F:RNA binding"/>
    <property type="evidence" value="ECO:0007669"/>
    <property type="project" value="UniProtKB-UniRule"/>
</dbReference>
<name>A0A7Y2H2M2_UNCEI</name>
<evidence type="ECO:0000313" key="6">
    <source>
        <dbReference type="Proteomes" id="UP000547674"/>
    </source>
</evidence>
<dbReference type="InterPro" id="IPR002052">
    <property type="entry name" value="DNA_methylase_N6_adenine_CS"/>
</dbReference>
<keyword evidence="3" id="KW-0694">RNA-binding</keyword>
<dbReference type="GO" id="GO:0008990">
    <property type="term" value="F:rRNA (guanine-N2-)-methyltransferase activity"/>
    <property type="evidence" value="ECO:0007669"/>
    <property type="project" value="TreeGrafter"/>
</dbReference>
<dbReference type="Proteomes" id="UP000547674">
    <property type="component" value="Unassembled WGS sequence"/>
</dbReference>
<organism evidence="5 6">
    <name type="scientific">Eiseniibacteriota bacterium</name>
    <dbReference type="NCBI Taxonomy" id="2212470"/>
    <lineage>
        <taxon>Bacteria</taxon>
        <taxon>Candidatus Eiseniibacteriota</taxon>
    </lineage>
</organism>
<dbReference type="Gene3D" id="3.40.50.150">
    <property type="entry name" value="Vaccinia Virus protein VP39"/>
    <property type="match status" value="1"/>
</dbReference>
<dbReference type="InterPro" id="IPR053943">
    <property type="entry name" value="RlmKL-like_Mtase_CS"/>
</dbReference>
<dbReference type="AlphaFoldDB" id="A0A7Y2H2M2"/>
<dbReference type="InterPro" id="IPR054170">
    <property type="entry name" value="RlmL_1st"/>
</dbReference>
<dbReference type="PANTHER" id="PTHR47313">
    <property type="entry name" value="RIBOSOMAL RNA LARGE SUBUNIT METHYLTRANSFERASE K/L"/>
    <property type="match status" value="1"/>
</dbReference>
<feature type="domain" description="THUMP" evidence="4">
    <location>
        <begin position="44"/>
        <end position="156"/>
    </location>
</feature>
<dbReference type="EMBL" id="JABDJR010000436">
    <property type="protein sequence ID" value="NNF07249.1"/>
    <property type="molecule type" value="Genomic_DNA"/>
</dbReference>
<evidence type="ECO:0000256" key="1">
    <source>
        <dbReference type="ARBA" id="ARBA00022603"/>
    </source>
</evidence>
<evidence type="ECO:0000256" key="3">
    <source>
        <dbReference type="PROSITE-ProRule" id="PRU00529"/>
    </source>
</evidence>
<dbReference type="PROSITE" id="PS51165">
    <property type="entry name" value="THUMP"/>
    <property type="match status" value="1"/>
</dbReference>
<dbReference type="PROSITE" id="PS00092">
    <property type="entry name" value="N6_MTASE"/>
    <property type="match status" value="1"/>
</dbReference>
<sequence>MSRRFLIPSAPGLQDLLAEELKELGLKPRIEASRACVLEGEWDTAARVLTHSRIAARVLVSVKQFSAKNQAMLYHQVRRIPWPDLIPHQMTIAVFVQGTTDGTDFKRSFAPLKIKDAIVDEYRKWGDARPNVDRINPDVEINAHFYGGRCEISVDLSGIPLHRRGYRAKGGEAPLRENRAAALLRLAGYDGSRPLRDPFCGSGTIPIEAALVARNIAPGLLRPVEEFTLHRLIEKSHLALEAARKEAKAQIRESASSPIVGSDIDPKAIQVAKQNADRAGLSPEDIRFEVRDALDLPPGPVQIVANPPYGERIGEQEQAAKQLGDFVHQLKHHNPGSTLTLVVPKGPVEHAVGMKPARRLSVESGDFQLRFMHCEIFAGKAREQRS</sequence>
<dbReference type="Pfam" id="PF01170">
    <property type="entry name" value="UPF0020"/>
    <property type="match status" value="1"/>
</dbReference>
<dbReference type="InterPro" id="IPR029063">
    <property type="entry name" value="SAM-dependent_MTases_sf"/>
</dbReference>
<dbReference type="InterPro" id="IPR004114">
    <property type="entry name" value="THUMP_dom"/>
</dbReference>
<evidence type="ECO:0000313" key="5">
    <source>
        <dbReference type="EMBL" id="NNF07249.1"/>
    </source>
</evidence>
<proteinExistence type="predicted"/>
<comment type="caution">
    <text evidence="5">The sequence shown here is derived from an EMBL/GenBank/DDBJ whole genome shotgun (WGS) entry which is preliminary data.</text>
</comment>
<dbReference type="SMART" id="SM00981">
    <property type="entry name" value="THUMP"/>
    <property type="match status" value="1"/>
</dbReference>
<keyword evidence="1 5" id="KW-0489">Methyltransferase</keyword>
<gene>
    <name evidence="5" type="ORF">HKN21_10855</name>
</gene>
<accession>A0A7Y2H2M2</accession>
<dbReference type="SUPFAM" id="SSF53335">
    <property type="entry name" value="S-adenosyl-L-methionine-dependent methyltransferases"/>
    <property type="match status" value="1"/>
</dbReference>
<dbReference type="PROSITE" id="PS01261">
    <property type="entry name" value="UPF0020"/>
    <property type="match status" value="1"/>
</dbReference>
<dbReference type="CDD" id="cd02440">
    <property type="entry name" value="AdoMet_MTases"/>
    <property type="match status" value="1"/>
</dbReference>
<dbReference type="Pfam" id="PF22020">
    <property type="entry name" value="RlmL_1st"/>
    <property type="match status" value="1"/>
</dbReference>
<keyword evidence="2 5" id="KW-0808">Transferase</keyword>
<dbReference type="CDD" id="cd11715">
    <property type="entry name" value="THUMP_AdoMetMT"/>
    <property type="match status" value="1"/>
</dbReference>
<dbReference type="PANTHER" id="PTHR47313:SF1">
    <property type="entry name" value="RIBOSOMAL RNA LARGE SUBUNIT METHYLTRANSFERASE K_L"/>
    <property type="match status" value="1"/>
</dbReference>
<reference evidence="5 6" key="1">
    <citation type="submission" date="2020-03" db="EMBL/GenBank/DDBJ databases">
        <title>Metabolic flexibility allows generalist bacteria to become dominant in a frequently disturbed ecosystem.</title>
        <authorList>
            <person name="Chen Y.-J."/>
            <person name="Leung P.M."/>
            <person name="Bay S.K."/>
            <person name="Hugenholtz P."/>
            <person name="Kessler A.J."/>
            <person name="Shelley G."/>
            <person name="Waite D.W."/>
            <person name="Cook P.L."/>
            <person name="Greening C."/>
        </authorList>
    </citation>
    <scope>NUCLEOTIDE SEQUENCE [LARGE SCALE GENOMIC DNA]</scope>
    <source>
        <strain evidence="5">SS_bin_28</strain>
    </source>
</reference>